<name>A0A1E3B0I9_ASPCR</name>
<dbReference type="InterPro" id="IPR036322">
    <property type="entry name" value="WD40_repeat_dom_sf"/>
</dbReference>
<feature type="domain" description="Nephrocystin 3-like N-terminal" evidence="5">
    <location>
        <begin position="269"/>
        <end position="410"/>
    </location>
</feature>
<feature type="region of interest" description="Disordered" evidence="4">
    <location>
        <begin position="96"/>
        <end position="125"/>
    </location>
</feature>
<evidence type="ECO:0000313" key="6">
    <source>
        <dbReference type="EMBL" id="ODM14444.1"/>
    </source>
</evidence>
<dbReference type="InterPro" id="IPR001680">
    <property type="entry name" value="WD40_rpt"/>
</dbReference>
<dbReference type="InterPro" id="IPR015943">
    <property type="entry name" value="WD40/YVTN_repeat-like_dom_sf"/>
</dbReference>
<dbReference type="Gene3D" id="3.40.50.300">
    <property type="entry name" value="P-loop containing nucleotide triphosphate hydrolases"/>
    <property type="match status" value="1"/>
</dbReference>
<dbReference type="InterPro" id="IPR056884">
    <property type="entry name" value="NPHP3-like_N"/>
</dbReference>
<keyword evidence="7" id="KW-1185">Reference proteome</keyword>
<evidence type="ECO:0000256" key="1">
    <source>
        <dbReference type="ARBA" id="ARBA00022574"/>
    </source>
</evidence>
<dbReference type="SUPFAM" id="SSF52540">
    <property type="entry name" value="P-loop containing nucleoside triphosphate hydrolases"/>
    <property type="match status" value="1"/>
</dbReference>
<dbReference type="InterPro" id="IPR050505">
    <property type="entry name" value="WDR55/POC1"/>
</dbReference>
<evidence type="ECO:0000256" key="4">
    <source>
        <dbReference type="SAM" id="MobiDB-lite"/>
    </source>
</evidence>
<dbReference type="STRING" id="573508.A0A1E3B0I9"/>
<comment type="caution">
    <text evidence="6">The sequence shown here is derived from an EMBL/GenBank/DDBJ whole genome shotgun (WGS) entry which is preliminary data.</text>
</comment>
<dbReference type="AlphaFoldDB" id="A0A1E3B0I9"/>
<dbReference type="CDD" id="cd00200">
    <property type="entry name" value="WD40"/>
    <property type="match status" value="1"/>
</dbReference>
<evidence type="ECO:0000256" key="3">
    <source>
        <dbReference type="PROSITE-ProRule" id="PRU00221"/>
    </source>
</evidence>
<dbReference type="Gene3D" id="2.130.10.10">
    <property type="entry name" value="YVTN repeat-like/Quinoprotein amine dehydrogenase"/>
    <property type="match status" value="3"/>
</dbReference>
<dbReference type="EMBL" id="JXNT01000026">
    <property type="protein sequence ID" value="ODM14444.1"/>
    <property type="molecule type" value="Genomic_DNA"/>
</dbReference>
<dbReference type="Pfam" id="PF24883">
    <property type="entry name" value="NPHP3_N"/>
    <property type="match status" value="1"/>
</dbReference>
<feature type="repeat" description="WD" evidence="3">
    <location>
        <begin position="503"/>
        <end position="544"/>
    </location>
</feature>
<dbReference type="SMART" id="SM00320">
    <property type="entry name" value="WD40"/>
    <property type="match status" value="8"/>
</dbReference>
<dbReference type="OrthoDB" id="538223at2759"/>
<feature type="repeat" description="WD" evidence="3">
    <location>
        <begin position="674"/>
        <end position="715"/>
    </location>
</feature>
<keyword evidence="2" id="KW-0677">Repeat</keyword>
<dbReference type="PROSITE" id="PS50294">
    <property type="entry name" value="WD_REPEATS_REGION"/>
    <property type="match status" value="6"/>
</dbReference>
<dbReference type="InterPro" id="IPR020472">
    <property type="entry name" value="WD40_PAC1"/>
</dbReference>
<sequence length="746" mass="82509">MCDDERPCGMCIRRGMGDMCYDGIRKKPKYLEEVPGATVMDISPSICGNNVPQTIQHQEQHQQPQWFVTPGEYSILESIIPRNTTSVRSPYWELQGVRTQSSHDSISRDKDNGLNKPNNQQPLISDTDLLDDVTNCNLLNQQNANLSITPEMGDNDSKAKGQMESAISNKAKQMMESVASKQDHPLIQLVSAIKDEELHLYQWVQLDQHLRHKNDADKILSQIDGLSLFVHGQFEKSNLSKLPIANGASFDSYDDQYEERCLSGTRTDLLQQVLEWGSSSQGKCLFWLNGMAGTGKSTVSRTMAKHFKEKGILGASFFFKRGEGDRGGAKRFIPTIARELSTTIPQMIPGISASITENPDIGGKSLLEQFTRLILQPLCDLDESSRGQWVVVVDALDECDRTTDIKQLLLLPELQNPSSHTLIHLWAWSVLFSPDGRLLASSSYDHTIKLWDTETGVLHHTLDHSNPIQSATFLHDSKLLASGSEDGTVKLWDTISGVSKRTRKGHSALVKCLAFSADGTLLASSSYDHTVRLWDTVTGMLLHTLVHPNSIQNVVFSPDRTLVVTSDPYDNQIKLWSTITGALTHTYDHSGRILRMQFLPDGQLAALGSREHTVEVWHTEAGRGMQHHVLGGHSKAVRSVEFSSDGNSVVSGSADHTVKLWDATAEPGILQHIIEGHSMTVQCVVFSPDGELVASGSNDCTVKLWDRTTRELQCTLEGHSFPVQSVMFSPDGKLIASGSDGHTIKL</sequence>
<feature type="repeat" description="WD" evidence="3">
    <location>
        <begin position="544"/>
        <end position="586"/>
    </location>
</feature>
<evidence type="ECO:0000313" key="7">
    <source>
        <dbReference type="Proteomes" id="UP000094569"/>
    </source>
</evidence>
<dbReference type="Proteomes" id="UP000094569">
    <property type="component" value="Unassembled WGS sequence"/>
</dbReference>
<evidence type="ECO:0000259" key="5">
    <source>
        <dbReference type="Pfam" id="PF24883"/>
    </source>
</evidence>
<dbReference type="PROSITE" id="PS00678">
    <property type="entry name" value="WD_REPEATS_1"/>
    <property type="match status" value="1"/>
</dbReference>
<feature type="repeat" description="WD" evidence="3">
    <location>
        <begin position="630"/>
        <end position="662"/>
    </location>
</feature>
<dbReference type="VEuPathDB" id="FungiDB:SI65_10179"/>
<dbReference type="PRINTS" id="PR00320">
    <property type="entry name" value="GPROTEINBRPT"/>
</dbReference>
<proteinExistence type="predicted"/>
<evidence type="ECO:0000256" key="2">
    <source>
        <dbReference type="ARBA" id="ARBA00022737"/>
    </source>
</evidence>
<protein>
    <recommendedName>
        <fullName evidence="5">Nephrocystin 3-like N-terminal domain-containing protein</fullName>
    </recommendedName>
</protein>
<dbReference type="SUPFAM" id="SSF50978">
    <property type="entry name" value="WD40 repeat-like"/>
    <property type="match status" value="1"/>
</dbReference>
<dbReference type="PANTHER" id="PTHR44019">
    <property type="entry name" value="WD REPEAT-CONTAINING PROTEIN 55"/>
    <property type="match status" value="1"/>
</dbReference>
<feature type="repeat" description="WD" evidence="3">
    <location>
        <begin position="716"/>
        <end position="746"/>
    </location>
</feature>
<dbReference type="PANTHER" id="PTHR44019:SF8">
    <property type="entry name" value="POC1 CENTRIOLAR PROTEIN HOMOLOG"/>
    <property type="match status" value="1"/>
</dbReference>
<keyword evidence="1 3" id="KW-0853">WD repeat</keyword>
<dbReference type="InterPro" id="IPR019775">
    <property type="entry name" value="WD40_repeat_CS"/>
</dbReference>
<accession>A0A1E3B0I9</accession>
<feature type="repeat" description="WD" evidence="3">
    <location>
        <begin position="586"/>
        <end position="627"/>
    </location>
</feature>
<organism evidence="6 7">
    <name type="scientific">Aspergillus cristatus</name>
    <name type="common">Chinese Fuzhuan brick tea-fermentation fungus</name>
    <name type="synonym">Eurotium cristatum</name>
    <dbReference type="NCBI Taxonomy" id="573508"/>
    <lineage>
        <taxon>Eukaryota</taxon>
        <taxon>Fungi</taxon>
        <taxon>Dikarya</taxon>
        <taxon>Ascomycota</taxon>
        <taxon>Pezizomycotina</taxon>
        <taxon>Eurotiomycetes</taxon>
        <taxon>Eurotiomycetidae</taxon>
        <taxon>Eurotiales</taxon>
        <taxon>Aspergillaceae</taxon>
        <taxon>Aspergillus</taxon>
        <taxon>Aspergillus subgen. Aspergillus</taxon>
    </lineage>
</organism>
<feature type="repeat" description="WD" evidence="3">
    <location>
        <begin position="461"/>
        <end position="502"/>
    </location>
</feature>
<dbReference type="Pfam" id="PF00400">
    <property type="entry name" value="WD40"/>
    <property type="match status" value="8"/>
</dbReference>
<feature type="repeat" description="WD" evidence="3">
    <location>
        <begin position="429"/>
        <end position="461"/>
    </location>
</feature>
<feature type="compositionally biased region" description="Polar residues" evidence="4">
    <location>
        <begin position="115"/>
        <end position="124"/>
    </location>
</feature>
<reference evidence="6 7" key="1">
    <citation type="journal article" date="2016" name="BMC Genomics">
        <title>Comparative genomic and transcriptomic analyses of the Fuzhuan brick tea-fermentation fungus Aspergillus cristatus.</title>
        <authorList>
            <person name="Ge Y."/>
            <person name="Wang Y."/>
            <person name="Liu Y."/>
            <person name="Tan Y."/>
            <person name="Ren X."/>
            <person name="Zhang X."/>
            <person name="Hyde K.D."/>
            <person name="Liu Y."/>
            <person name="Liu Z."/>
        </authorList>
    </citation>
    <scope>NUCLEOTIDE SEQUENCE [LARGE SCALE GENOMIC DNA]</scope>
    <source>
        <strain evidence="6 7">GZAAS20.1005</strain>
    </source>
</reference>
<dbReference type="PROSITE" id="PS50082">
    <property type="entry name" value="WD_REPEATS_2"/>
    <property type="match status" value="8"/>
</dbReference>
<gene>
    <name evidence="6" type="ORF">SI65_10179</name>
</gene>
<dbReference type="InterPro" id="IPR027417">
    <property type="entry name" value="P-loop_NTPase"/>
</dbReference>